<evidence type="ECO:0000313" key="2">
    <source>
        <dbReference type="Proteomes" id="UP000237347"/>
    </source>
</evidence>
<sequence length="45" mass="5706">MINIIIRATVTRWHNLHEVEAFDWYQQTTITRAGEFKWWSFRWCY</sequence>
<comment type="caution">
    <text evidence="1">The sequence shown here is derived from an EMBL/GenBank/DDBJ whole genome shotgun (WGS) entry which is preliminary data.</text>
</comment>
<dbReference type="EMBL" id="PKMF04000636">
    <property type="protein sequence ID" value="KAK7823375.1"/>
    <property type="molecule type" value="Genomic_DNA"/>
</dbReference>
<protein>
    <submittedName>
        <fullName evidence="1">Uncharacterized protein</fullName>
    </submittedName>
</protein>
<gene>
    <name evidence="1" type="ORF">CFP56_035611</name>
</gene>
<name>A0AAW0J9S4_QUESU</name>
<dbReference type="AlphaFoldDB" id="A0AAW0J9S4"/>
<reference evidence="1 2" key="1">
    <citation type="journal article" date="2018" name="Sci. Data">
        <title>The draft genome sequence of cork oak.</title>
        <authorList>
            <person name="Ramos A.M."/>
            <person name="Usie A."/>
            <person name="Barbosa P."/>
            <person name="Barros P.M."/>
            <person name="Capote T."/>
            <person name="Chaves I."/>
            <person name="Simoes F."/>
            <person name="Abreu I."/>
            <person name="Carrasquinho I."/>
            <person name="Faro C."/>
            <person name="Guimaraes J.B."/>
            <person name="Mendonca D."/>
            <person name="Nobrega F."/>
            <person name="Rodrigues L."/>
            <person name="Saibo N.J.M."/>
            <person name="Varela M.C."/>
            <person name="Egas C."/>
            <person name="Matos J."/>
            <person name="Miguel C.M."/>
            <person name="Oliveira M.M."/>
            <person name="Ricardo C.P."/>
            <person name="Goncalves S."/>
        </authorList>
    </citation>
    <scope>NUCLEOTIDE SEQUENCE [LARGE SCALE GENOMIC DNA]</scope>
    <source>
        <strain evidence="2">cv. HL8</strain>
    </source>
</reference>
<proteinExistence type="predicted"/>
<evidence type="ECO:0000313" key="1">
    <source>
        <dbReference type="EMBL" id="KAK7823375.1"/>
    </source>
</evidence>
<keyword evidence="2" id="KW-1185">Reference proteome</keyword>
<organism evidence="1 2">
    <name type="scientific">Quercus suber</name>
    <name type="common">Cork oak</name>
    <dbReference type="NCBI Taxonomy" id="58331"/>
    <lineage>
        <taxon>Eukaryota</taxon>
        <taxon>Viridiplantae</taxon>
        <taxon>Streptophyta</taxon>
        <taxon>Embryophyta</taxon>
        <taxon>Tracheophyta</taxon>
        <taxon>Spermatophyta</taxon>
        <taxon>Magnoliopsida</taxon>
        <taxon>eudicotyledons</taxon>
        <taxon>Gunneridae</taxon>
        <taxon>Pentapetalae</taxon>
        <taxon>rosids</taxon>
        <taxon>fabids</taxon>
        <taxon>Fagales</taxon>
        <taxon>Fagaceae</taxon>
        <taxon>Quercus</taxon>
    </lineage>
</organism>
<accession>A0AAW0J9S4</accession>
<dbReference type="Proteomes" id="UP000237347">
    <property type="component" value="Unassembled WGS sequence"/>
</dbReference>